<dbReference type="EC" id="2.5.1.15" evidence="16"/>
<keyword evidence="9 15" id="KW-0418">Kinase</keyword>
<gene>
    <name evidence="16" type="primary">folP</name>
    <name evidence="15" type="ORF">CDH04_04945</name>
    <name evidence="16" type="ORF">FZC43_04950</name>
</gene>
<keyword evidence="12" id="KW-0289">Folate biosynthesis</keyword>
<evidence type="ECO:0000313" key="15">
    <source>
        <dbReference type="EMBL" id="AXA33801.1"/>
    </source>
</evidence>
<dbReference type="GO" id="GO:0046654">
    <property type="term" value="P:tetrahydrofolate biosynthetic process"/>
    <property type="evidence" value="ECO:0007669"/>
    <property type="project" value="UniProtKB-UniPathway"/>
</dbReference>
<keyword evidence="7" id="KW-0479">Metal-binding</keyword>
<dbReference type="GO" id="GO:0004156">
    <property type="term" value="F:dihydropteroate synthase activity"/>
    <property type="evidence" value="ECO:0007669"/>
    <property type="project" value="UniProtKB-EC"/>
</dbReference>
<proteinExistence type="inferred from homology"/>
<keyword evidence="18" id="KW-1185">Reference proteome</keyword>
<dbReference type="RefSeq" id="WP_112869975.1">
    <property type="nucleotide sequence ID" value="NZ_CP021781.1"/>
</dbReference>
<dbReference type="PROSITE" id="PS00793">
    <property type="entry name" value="DHPS_2"/>
    <property type="match status" value="1"/>
</dbReference>
<dbReference type="GO" id="GO:0046656">
    <property type="term" value="P:folic acid biosynthetic process"/>
    <property type="evidence" value="ECO:0007669"/>
    <property type="project" value="UniProtKB-KW"/>
</dbReference>
<evidence type="ECO:0000256" key="9">
    <source>
        <dbReference type="ARBA" id="ARBA00022777"/>
    </source>
</evidence>
<keyword evidence="10" id="KW-0067">ATP-binding</keyword>
<dbReference type="Proteomes" id="UP000251120">
    <property type="component" value="Chromosome"/>
</dbReference>
<reference evidence="16 18" key="2">
    <citation type="submission" date="2019-08" db="EMBL/GenBank/DDBJ databases">
        <title>Complete genome sequences of Francisella adeliensis (FSC1325 and FSC1326).</title>
        <authorList>
            <person name="Ohrman C."/>
            <person name="Uneklint I."/>
            <person name="Vallesi A."/>
            <person name="Karlsson L."/>
            <person name="Sjodin A."/>
        </authorList>
    </citation>
    <scope>NUCLEOTIDE SEQUENCE [LARGE SCALE GENOMIC DNA]</scope>
    <source>
        <strain evidence="16 18">FSC1325</strain>
    </source>
</reference>
<dbReference type="InterPro" id="IPR045031">
    <property type="entry name" value="DHP_synth-like"/>
</dbReference>
<evidence type="ECO:0000256" key="2">
    <source>
        <dbReference type="ARBA" id="ARBA00001946"/>
    </source>
</evidence>
<evidence type="ECO:0000256" key="1">
    <source>
        <dbReference type="ARBA" id="ARBA00000012"/>
    </source>
</evidence>
<name>A0A2Z4XY37_9GAMM</name>
<dbReference type="GO" id="GO:0046872">
    <property type="term" value="F:metal ion binding"/>
    <property type="evidence" value="ECO:0007669"/>
    <property type="project" value="UniProtKB-KW"/>
</dbReference>
<dbReference type="KEGG" id="fad:CDH04_04945"/>
<dbReference type="InterPro" id="IPR035907">
    <property type="entry name" value="Hppk_sf"/>
</dbReference>
<evidence type="ECO:0000256" key="3">
    <source>
        <dbReference type="ARBA" id="ARBA00004763"/>
    </source>
</evidence>
<evidence type="ECO:0000256" key="5">
    <source>
        <dbReference type="ARBA" id="ARBA00009951"/>
    </source>
</evidence>
<organism evidence="15 17">
    <name type="scientific">Francisella adeliensis</name>
    <dbReference type="NCBI Taxonomy" id="2007306"/>
    <lineage>
        <taxon>Bacteria</taxon>
        <taxon>Pseudomonadati</taxon>
        <taxon>Pseudomonadota</taxon>
        <taxon>Gammaproteobacteria</taxon>
        <taxon>Thiotrichales</taxon>
        <taxon>Francisellaceae</taxon>
        <taxon>Francisella</taxon>
    </lineage>
</organism>
<dbReference type="Proteomes" id="UP000681131">
    <property type="component" value="Chromosome"/>
</dbReference>
<feature type="domain" description="Pterin-binding" evidence="14">
    <location>
        <begin position="170"/>
        <end position="421"/>
    </location>
</feature>
<evidence type="ECO:0000313" key="17">
    <source>
        <dbReference type="Proteomes" id="UP000251120"/>
    </source>
</evidence>
<keyword evidence="6 16" id="KW-0808">Transferase</keyword>
<dbReference type="NCBIfam" id="TIGR01496">
    <property type="entry name" value="DHPS"/>
    <property type="match status" value="1"/>
</dbReference>
<evidence type="ECO:0000256" key="6">
    <source>
        <dbReference type="ARBA" id="ARBA00022679"/>
    </source>
</evidence>
<dbReference type="UniPathway" id="UPA00077">
    <property type="reaction ID" value="UER00155"/>
</dbReference>
<dbReference type="CDD" id="cd00483">
    <property type="entry name" value="HPPK"/>
    <property type="match status" value="1"/>
</dbReference>
<evidence type="ECO:0000256" key="10">
    <source>
        <dbReference type="ARBA" id="ARBA00022840"/>
    </source>
</evidence>
<keyword evidence="13" id="KW-0511">Multifunctional enzyme</keyword>
<evidence type="ECO:0000256" key="4">
    <source>
        <dbReference type="ARBA" id="ARBA00005051"/>
    </source>
</evidence>
<evidence type="ECO:0000313" key="16">
    <source>
        <dbReference type="EMBL" id="QIW12036.1"/>
    </source>
</evidence>
<dbReference type="InterPro" id="IPR000550">
    <property type="entry name" value="Hppk"/>
</dbReference>
<dbReference type="GO" id="GO:0016301">
    <property type="term" value="F:kinase activity"/>
    <property type="evidence" value="ECO:0007669"/>
    <property type="project" value="UniProtKB-KW"/>
</dbReference>
<dbReference type="GO" id="GO:0005524">
    <property type="term" value="F:ATP binding"/>
    <property type="evidence" value="ECO:0007669"/>
    <property type="project" value="UniProtKB-KW"/>
</dbReference>
<accession>A0A2Z4XY37</accession>
<dbReference type="InterPro" id="IPR006390">
    <property type="entry name" value="DHP_synth_dom"/>
</dbReference>
<dbReference type="PANTHER" id="PTHR20941:SF1">
    <property type="entry name" value="FOLIC ACID SYNTHESIS PROTEIN FOL1"/>
    <property type="match status" value="1"/>
</dbReference>
<keyword evidence="8" id="KW-0547">Nucleotide-binding</keyword>
<comment type="pathway">
    <text evidence="4">Cofactor biosynthesis; tetrahydrofolate biosynthesis; 2-amino-4-hydroxy-6-hydroxymethyl-7,8-dihydropteridine diphosphate from 7,8-dihydroneopterin triphosphate: step 4/4.</text>
</comment>
<dbReference type="NCBIfam" id="TIGR01498">
    <property type="entry name" value="folK"/>
    <property type="match status" value="1"/>
</dbReference>
<evidence type="ECO:0000256" key="11">
    <source>
        <dbReference type="ARBA" id="ARBA00022842"/>
    </source>
</evidence>
<comment type="similarity">
    <text evidence="5">In the C-terminal section; belongs to the DHPS family.</text>
</comment>
<dbReference type="Gene3D" id="3.30.70.560">
    <property type="entry name" value="7,8-Dihydro-6-hydroxymethylpterin-pyrophosphokinase HPPK"/>
    <property type="match status" value="1"/>
</dbReference>
<dbReference type="InterPro" id="IPR000489">
    <property type="entry name" value="Pterin-binding_dom"/>
</dbReference>
<comment type="cofactor">
    <cofactor evidence="2">
        <name>Mg(2+)</name>
        <dbReference type="ChEBI" id="CHEBI:18420"/>
    </cofactor>
</comment>
<keyword evidence="11" id="KW-0460">Magnesium</keyword>
<dbReference type="GO" id="GO:0003848">
    <property type="term" value="F:2-amino-4-hydroxy-6-hydroxymethyldihydropteridine diphosphokinase activity"/>
    <property type="evidence" value="ECO:0007669"/>
    <property type="project" value="InterPro"/>
</dbReference>
<evidence type="ECO:0000313" key="18">
    <source>
        <dbReference type="Proteomes" id="UP000681131"/>
    </source>
</evidence>
<dbReference type="SUPFAM" id="SSF55083">
    <property type="entry name" value="6-hydroxymethyl-7,8-dihydropterin pyrophosphokinase, HPPK"/>
    <property type="match status" value="1"/>
</dbReference>
<comment type="pathway">
    <text evidence="3">Cofactor biosynthesis; tetrahydrofolate biosynthesis; 7,8-dihydrofolate from 2-amino-4-hydroxy-6-hydroxymethyl-7,8-dihydropteridine diphosphate and 4-aminobenzoate: step 1/2.</text>
</comment>
<dbReference type="Pfam" id="PF01288">
    <property type="entry name" value="HPPK"/>
    <property type="match status" value="1"/>
</dbReference>
<dbReference type="InterPro" id="IPR011005">
    <property type="entry name" value="Dihydropteroate_synth-like_sf"/>
</dbReference>
<dbReference type="PANTHER" id="PTHR20941">
    <property type="entry name" value="FOLATE SYNTHESIS PROTEINS"/>
    <property type="match status" value="1"/>
</dbReference>
<dbReference type="EMBL" id="CP043424">
    <property type="protein sequence ID" value="QIW12036.1"/>
    <property type="molecule type" value="Genomic_DNA"/>
</dbReference>
<evidence type="ECO:0000256" key="8">
    <source>
        <dbReference type="ARBA" id="ARBA00022741"/>
    </source>
</evidence>
<dbReference type="OrthoDB" id="9811744at2"/>
<sequence length="421" mass="48087">MNYIIGIGTNIGFTLENIHSAVTLIDTHKDIRIIKKAALYSSDALLKKDSPKEWNIKFLNTAIKIKTSLKPEQLLVTLKEIEQSIGRNLSSPTWSPRIIDLDILAADDLMFENDNLSIPHKELINRNFALAPLLDLDRSWQHPKYAEFNPQIRLKELGPIDKLNQTLSDTMRMGIVNISEQSFSDGHFDDNQRKTNLENLIESGAEIIDIGAESTKPNACAISVDEEFQKLDNFLKYFKSQSANLKYRPLISIDTRKYEVMVKVLEKYHDIVWMINDVEGNNIEKKAQLIAKYNKKYVITHNLGIDERSKYLESENALKEINKFIESKKQILVSNGVKQENIYFDVGFGFGKKQDVALHVLNKIDDLRGELSLKALVGHSRKPSVLKLSKDSTIDELDRATIDLSSQLQKQKVDIIRVHKI</sequence>
<evidence type="ECO:0000256" key="12">
    <source>
        <dbReference type="ARBA" id="ARBA00022909"/>
    </source>
</evidence>
<dbReference type="EMBL" id="CP021781">
    <property type="protein sequence ID" value="AXA33801.1"/>
    <property type="molecule type" value="Genomic_DNA"/>
</dbReference>
<dbReference type="PROSITE" id="PS50972">
    <property type="entry name" value="PTERIN_BINDING"/>
    <property type="match status" value="1"/>
</dbReference>
<dbReference type="Pfam" id="PF00809">
    <property type="entry name" value="Pterin_bind"/>
    <property type="match status" value="1"/>
</dbReference>
<dbReference type="GO" id="GO:0005829">
    <property type="term" value="C:cytosol"/>
    <property type="evidence" value="ECO:0007669"/>
    <property type="project" value="TreeGrafter"/>
</dbReference>
<evidence type="ECO:0000256" key="13">
    <source>
        <dbReference type="ARBA" id="ARBA00023268"/>
    </source>
</evidence>
<dbReference type="SUPFAM" id="SSF51717">
    <property type="entry name" value="Dihydropteroate synthetase-like"/>
    <property type="match status" value="1"/>
</dbReference>
<dbReference type="Gene3D" id="3.20.20.20">
    <property type="entry name" value="Dihydropteroate synthase-like"/>
    <property type="match status" value="1"/>
</dbReference>
<protein>
    <submittedName>
        <fullName evidence="15">2-amino-4-hydroxy-6-hydroxymethyldihydropteridine pyrophosphokinase</fullName>
    </submittedName>
    <submittedName>
        <fullName evidence="16">Dihydropteroate synthase</fullName>
        <ecNumber evidence="16">2.5.1.15</ecNumber>
    </submittedName>
</protein>
<reference evidence="15 17" key="1">
    <citation type="submission" date="2017-06" db="EMBL/GenBank/DDBJ databases">
        <title>Complete genome of Francisella adeliensis.</title>
        <authorList>
            <person name="Vallesi A."/>
            <person name="Sjodin A."/>
        </authorList>
    </citation>
    <scope>NUCLEOTIDE SEQUENCE [LARGE SCALE GENOMIC DNA]</scope>
    <source>
        <strain evidence="15 17">FDC440</strain>
    </source>
</reference>
<evidence type="ECO:0000259" key="14">
    <source>
        <dbReference type="PROSITE" id="PS50972"/>
    </source>
</evidence>
<evidence type="ECO:0000256" key="7">
    <source>
        <dbReference type="ARBA" id="ARBA00022723"/>
    </source>
</evidence>
<dbReference type="AlphaFoldDB" id="A0A2Z4XY37"/>
<comment type="catalytic activity">
    <reaction evidence="1">
        <text>(7,8-dihydropterin-6-yl)methyl diphosphate + 4-aminobenzoate = 7,8-dihydropteroate + diphosphate</text>
        <dbReference type="Rhea" id="RHEA:19949"/>
        <dbReference type="ChEBI" id="CHEBI:17836"/>
        <dbReference type="ChEBI" id="CHEBI:17839"/>
        <dbReference type="ChEBI" id="CHEBI:33019"/>
        <dbReference type="ChEBI" id="CHEBI:72950"/>
        <dbReference type="EC" id="2.5.1.15"/>
    </reaction>
</comment>